<dbReference type="HAMAP" id="MF_00330">
    <property type="entry name" value="CbiN"/>
    <property type="match status" value="1"/>
</dbReference>
<protein>
    <recommendedName>
        <fullName evidence="10">Cobalt transport protein CbiN</fullName>
    </recommendedName>
    <alternativeName>
        <fullName evidence="10">Energy-coupling factor transporter probable substrate-capture protein CbiN</fullName>
        <shortName evidence="10">ECF transporter S component CbiN</shortName>
    </alternativeName>
</protein>
<keyword evidence="12" id="KW-1185">Reference proteome</keyword>
<reference evidence="11 12" key="1">
    <citation type="submission" date="2015-06" db="EMBL/GenBank/DDBJ databases">
        <title>Draft Whole-Genome Sequence of the Entomopathogenic Bacterium Xenorhabdus khoisanae.</title>
        <authorList>
            <person name="Naidoo S."/>
            <person name="Featherston J."/>
            <person name="Gray V.M."/>
        </authorList>
    </citation>
    <scope>NUCLEOTIDE SEQUENCE [LARGE SCALE GENOMIC DNA]</scope>
    <source>
        <strain evidence="11 12">MCB</strain>
    </source>
</reference>
<evidence type="ECO:0000256" key="5">
    <source>
        <dbReference type="ARBA" id="ARBA00022692"/>
    </source>
</evidence>
<sequence length="95" mass="10622">MKKTLILLSLVAALCIIPFFIDHGGEFGGADGQAEAQIMEIAPDYTPWFESLYEPASGEIESLLFTLQGCLGTAVIFYILGYYRRTRKDHESERS</sequence>
<keyword evidence="3 10" id="KW-1003">Cell membrane</keyword>
<evidence type="ECO:0000256" key="2">
    <source>
        <dbReference type="ARBA" id="ARBA00022448"/>
    </source>
</evidence>
<keyword evidence="5 10" id="KW-0812">Transmembrane</keyword>
<organism evidence="11 12">
    <name type="scientific">Xenorhabdus khoisanae</name>
    <dbReference type="NCBI Taxonomy" id="880157"/>
    <lineage>
        <taxon>Bacteria</taxon>
        <taxon>Pseudomonadati</taxon>
        <taxon>Pseudomonadota</taxon>
        <taxon>Gammaproteobacteria</taxon>
        <taxon>Enterobacterales</taxon>
        <taxon>Morganellaceae</taxon>
        <taxon>Xenorhabdus</taxon>
    </lineage>
</organism>
<dbReference type="GO" id="GO:0015087">
    <property type="term" value="F:cobalt ion transmembrane transporter activity"/>
    <property type="evidence" value="ECO:0007669"/>
    <property type="project" value="UniProtKB-UniRule"/>
</dbReference>
<comment type="function">
    <text evidence="10">Part of the energy-coupling factor (ECF) transporter complex CbiMNOQ involved in cobalt import.</text>
</comment>
<comment type="similarity">
    <text evidence="10">Belongs to the CbiN family.</text>
</comment>
<proteinExistence type="inferred from homology"/>
<dbReference type="RefSeq" id="WP_047964470.1">
    <property type="nucleotide sequence ID" value="NZ_CAWMBG010000128.1"/>
</dbReference>
<evidence type="ECO:0000256" key="10">
    <source>
        <dbReference type="HAMAP-Rule" id="MF_00330"/>
    </source>
</evidence>
<comment type="subunit">
    <text evidence="10">Forms an energy-coupling factor (ECF) transporter complex composed of an ATP-binding protein (A component, CbiO), a transmembrane protein (T component, CbiQ) and 2 possible substrate-capture proteins (S components, CbiM and CbiN) of unknown stoichimetry.</text>
</comment>
<dbReference type="PANTHER" id="PTHR38662">
    <property type="entry name" value="COBALT TRANSPORT PROTEIN CBIN"/>
    <property type="match status" value="1"/>
</dbReference>
<comment type="caution">
    <text evidence="10">Lacks conserved residue(s) required for the propagation of feature annotation.</text>
</comment>
<keyword evidence="4 10" id="KW-0169">Cobalamin biosynthesis</keyword>
<dbReference type="STRING" id="880157.AB204_16565"/>
<dbReference type="Pfam" id="PF02553">
    <property type="entry name" value="CbiN"/>
    <property type="match status" value="1"/>
</dbReference>
<keyword evidence="9 10" id="KW-0170">Cobalt</keyword>
<keyword evidence="2 10" id="KW-0813">Transport</keyword>
<keyword evidence="7 10" id="KW-0406">Ion transport</keyword>
<evidence type="ECO:0000256" key="4">
    <source>
        <dbReference type="ARBA" id="ARBA00022573"/>
    </source>
</evidence>
<dbReference type="AlphaFoldDB" id="A0A0J5FP25"/>
<evidence type="ECO:0000256" key="7">
    <source>
        <dbReference type="ARBA" id="ARBA00023065"/>
    </source>
</evidence>
<dbReference type="NCBIfam" id="NF002780">
    <property type="entry name" value="PRK02898.1"/>
    <property type="match status" value="1"/>
</dbReference>
<evidence type="ECO:0000313" key="11">
    <source>
        <dbReference type="EMBL" id="KMJ44031.1"/>
    </source>
</evidence>
<dbReference type="GO" id="GO:0009236">
    <property type="term" value="P:cobalamin biosynthetic process"/>
    <property type="evidence" value="ECO:0007669"/>
    <property type="project" value="UniProtKB-UniRule"/>
</dbReference>
<dbReference type="UniPathway" id="UPA00148"/>
<feature type="transmembrane region" description="Helical" evidence="10">
    <location>
        <begin position="60"/>
        <end position="80"/>
    </location>
</feature>
<name>A0A0J5FP25_9GAMM</name>
<dbReference type="PANTHER" id="PTHR38662:SF1">
    <property type="entry name" value="COBALT TRANSPORT PROTEIN CBIN"/>
    <property type="match status" value="1"/>
</dbReference>
<accession>A0A0J5FP25</accession>
<dbReference type="PATRIC" id="fig|880157.4.peg.3545"/>
<keyword evidence="8 10" id="KW-0472">Membrane</keyword>
<evidence type="ECO:0000256" key="9">
    <source>
        <dbReference type="ARBA" id="ARBA00023285"/>
    </source>
</evidence>
<keyword evidence="1 10" id="KW-0171">Cobalt transport</keyword>
<dbReference type="InterPro" id="IPR003705">
    <property type="entry name" value="CbiN"/>
</dbReference>
<dbReference type="EMBL" id="LFCV01000128">
    <property type="protein sequence ID" value="KMJ44031.1"/>
    <property type="molecule type" value="Genomic_DNA"/>
</dbReference>
<comment type="subcellular location">
    <subcellularLocation>
        <location evidence="10">Cell membrane</location>
        <topology evidence="10">Multi-pass membrane protein</topology>
    </subcellularLocation>
</comment>
<evidence type="ECO:0000256" key="1">
    <source>
        <dbReference type="ARBA" id="ARBA00022426"/>
    </source>
</evidence>
<gene>
    <name evidence="10" type="primary">cbiN</name>
    <name evidence="11" type="ORF">AB204_16565</name>
</gene>
<comment type="pathway">
    <text evidence="10">Cofactor biosynthesis; adenosylcobalamin biosynthesis.</text>
</comment>
<evidence type="ECO:0000256" key="8">
    <source>
        <dbReference type="ARBA" id="ARBA00023136"/>
    </source>
</evidence>
<evidence type="ECO:0000313" key="12">
    <source>
        <dbReference type="Proteomes" id="UP000036277"/>
    </source>
</evidence>
<dbReference type="NCBIfam" id="TIGR01165">
    <property type="entry name" value="cbiN"/>
    <property type="match status" value="1"/>
</dbReference>
<keyword evidence="6 10" id="KW-1133">Transmembrane helix</keyword>
<evidence type="ECO:0000256" key="3">
    <source>
        <dbReference type="ARBA" id="ARBA00022475"/>
    </source>
</evidence>
<dbReference type="OrthoDB" id="1551318at2"/>
<dbReference type="GO" id="GO:0005886">
    <property type="term" value="C:plasma membrane"/>
    <property type="evidence" value="ECO:0007669"/>
    <property type="project" value="UniProtKB-SubCell"/>
</dbReference>
<dbReference type="Proteomes" id="UP000036277">
    <property type="component" value="Unassembled WGS sequence"/>
</dbReference>
<evidence type="ECO:0000256" key="6">
    <source>
        <dbReference type="ARBA" id="ARBA00022989"/>
    </source>
</evidence>
<comment type="caution">
    <text evidence="11">The sequence shown here is derived from an EMBL/GenBank/DDBJ whole genome shotgun (WGS) entry which is preliminary data.</text>
</comment>